<reference evidence="1" key="1">
    <citation type="submission" date="2011-09" db="EMBL/GenBank/DDBJ databases">
        <title>The permanent draft genome of Mucilaginibacter paludis DSM 18603.</title>
        <authorList>
            <consortium name="US DOE Joint Genome Institute (JGI-PGF)"/>
            <person name="Lucas S."/>
            <person name="Han J."/>
            <person name="Lapidus A."/>
            <person name="Bruce D."/>
            <person name="Goodwin L."/>
            <person name="Pitluck S."/>
            <person name="Peters L."/>
            <person name="Kyrpides N."/>
            <person name="Mavromatis K."/>
            <person name="Ivanova N."/>
            <person name="Mikhailova N."/>
            <person name="Held B."/>
            <person name="Detter J.C."/>
            <person name="Tapia R."/>
            <person name="Han C."/>
            <person name="Land M."/>
            <person name="Hauser L."/>
            <person name="Markowitz V."/>
            <person name="Cheng J.-F."/>
            <person name="Hugenholtz P."/>
            <person name="Woyke T."/>
            <person name="Wu D."/>
            <person name="Tindall B."/>
            <person name="Brambilla E."/>
            <person name="Klenk H.-P."/>
            <person name="Eisen J.A."/>
        </authorList>
    </citation>
    <scope>NUCLEOTIDE SEQUENCE [LARGE SCALE GENOMIC DNA]</scope>
    <source>
        <strain evidence="1">DSM 18603</strain>
    </source>
</reference>
<keyword evidence="2" id="KW-1185">Reference proteome</keyword>
<sequence>MKTTFEHVTPEAAQDIAVELLAYRGLFGGRQFHRVEIPGGFEIRGILLRDKEESVVFRYLVTGAVQQYDYDERLIKFNDPG</sequence>
<accession>H1YBW7</accession>
<dbReference type="STRING" id="714943.Mucpa_2937"/>
<evidence type="ECO:0000313" key="1">
    <source>
        <dbReference type="EMBL" id="EHQ27045.1"/>
    </source>
</evidence>
<dbReference type="Proteomes" id="UP000002774">
    <property type="component" value="Chromosome"/>
</dbReference>
<name>H1YBW7_9SPHI</name>
<dbReference type="EMBL" id="CM001403">
    <property type="protein sequence ID" value="EHQ27045.1"/>
    <property type="molecule type" value="Genomic_DNA"/>
</dbReference>
<dbReference type="RefSeq" id="WP_008507326.1">
    <property type="nucleotide sequence ID" value="NZ_CM001403.1"/>
</dbReference>
<dbReference type="AlphaFoldDB" id="H1YBW7"/>
<organism evidence="1 2">
    <name type="scientific">Mucilaginibacter paludis DSM 18603</name>
    <dbReference type="NCBI Taxonomy" id="714943"/>
    <lineage>
        <taxon>Bacteria</taxon>
        <taxon>Pseudomonadati</taxon>
        <taxon>Bacteroidota</taxon>
        <taxon>Sphingobacteriia</taxon>
        <taxon>Sphingobacteriales</taxon>
        <taxon>Sphingobacteriaceae</taxon>
        <taxon>Mucilaginibacter</taxon>
    </lineage>
</organism>
<gene>
    <name evidence="1" type="ORF">Mucpa_2937</name>
</gene>
<dbReference type="HOGENOM" id="CLU_2570059_0_0_10"/>
<proteinExistence type="predicted"/>
<protein>
    <submittedName>
        <fullName evidence="1">Uncharacterized protein</fullName>
    </submittedName>
</protein>
<evidence type="ECO:0000313" key="2">
    <source>
        <dbReference type="Proteomes" id="UP000002774"/>
    </source>
</evidence>